<reference evidence="15" key="2">
    <citation type="submission" date="2009-09" db="EMBL/GenBank/DDBJ databases">
        <title>Complete sequence of chromosome of Candidatus Accumulibacter phosphatis clade IIA str. UW-1.</title>
        <authorList>
            <consortium name="US DOE Joint Genome Institute"/>
            <person name="Martin H.G."/>
            <person name="Ivanova N."/>
            <person name="Kunin V."/>
            <person name="Warnecke F."/>
            <person name="Barry K."/>
            <person name="He S."/>
            <person name="Salamov A."/>
            <person name="Szeto E."/>
            <person name="Dalin E."/>
            <person name="Pangilinan J.L."/>
            <person name="Lapidus A."/>
            <person name="Lowry S."/>
            <person name="Kyrpides N.C."/>
            <person name="McMahon K.D."/>
            <person name="Hugenholtz P."/>
        </authorList>
    </citation>
    <scope>NUCLEOTIDE SEQUENCE [LARGE SCALE GENOMIC DNA]</scope>
    <source>
        <strain evidence="15">UW-1</strain>
    </source>
</reference>
<dbReference type="GO" id="GO:0006541">
    <property type="term" value="P:glutamine metabolic process"/>
    <property type="evidence" value="ECO:0007669"/>
    <property type="project" value="InterPro"/>
</dbReference>
<dbReference type="Pfam" id="PF00117">
    <property type="entry name" value="GATase"/>
    <property type="match status" value="1"/>
</dbReference>
<feature type="domain" description="Carbamoyl-phosphate synthase small subunit N-terminal" evidence="14">
    <location>
        <begin position="8"/>
        <end position="138"/>
    </location>
</feature>
<dbReference type="SUPFAM" id="SSF52317">
    <property type="entry name" value="Class I glutamine amidotransferase-like"/>
    <property type="match status" value="1"/>
</dbReference>
<keyword evidence="8 13" id="KW-0067">ATP-binding</keyword>
<dbReference type="STRING" id="522306.CAP2UW1_3741"/>
<reference evidence="15" key="1">
    <citation type="submission" date="2009-08" db="EMBL/GenBank/DDBJ databases">
        <authorList>
            <consortium name="US DOE Joint Genome Institute"/>
            <person name="Lucas S."/>
            <person name="Copeland A."/>
            <person name="Lapidus A."/>
            <person name="Glavina del Rio T."/>
            <person name="Dalin E."/>
            <person name="Tice H."/>
            <person name="Bruce D."/>
            <person name="Barry K."/>
            <person name="Pitluck S."/>
            <person name="Lowry S."/>
            <person name="Larimer F."/>
            <person name="Land M."/>
            <person name="Hauser L."/>
            <person name="Kyrpides N."/>
            <person name="Ivanova N."/>
            <person name="McMahon K.D."/>
            <person name="Hugenholtz P."/>
        </authorList>
    </citation>
    <scope>NUCLEOTIDE SEQUENCE</scope>
    <source>
        <strain evidence="15">UW-1</strain>
    </source>
</reference>
<dbReference type="InterPro" id="IPR036480">
    <property type="entry name" value="CarbP_synth_ssu_N_sf"/>
</dbReference>
<dbReference type="Gene3D" id="3.40.50.880">
    <property type="match status" value="1"/>
</dbReference>
<comment type="catalytic activity">
    <reaction evidence="12 13">
        <text>L-glutamine + H2O = L-glutamate + NH4(+)</text>
        <dbReference type="Rhea" id="RHEA:15889"/>
        <dbReference type="ChEBI" id="CHEBI:15377"/>
        <dbReference type="ChEBI" id="CHEBI:28938"/>
        <dbReference type="ChEBI" id="CHEBI:29985"/>
        <dbReference type="ChEBI" id="CHEBI:58359"/>
    </reaction>
</comment>
<dbReference type="GO" id="GO:0006207">
    <property type="term" value="P:'de novo' pyrimidine nucleobase biosynthetic process"/>
    <property type="evidence" value="ECO:0007669"/>
    <property type="project" value="InterPro"/>
</dbReference>
<evidence type="ECO:0000256" key="3">
    <source>
        <dbReference type="ARBA" id="ARBA00007800"/>
    </source>
</evidence>
<feature type="region of interest" description="CPSase" evidence="13">
    <location>
        <begin position="1"/>
        <end position="184"/>
    </location>
</feature>
<feature type="active site" description="Nucleophile" evidence="13">
    <location>
        <position position="269"/>
    </location>
</feature>
<feature type="active site" evidence="13">
    <location>
        <position position="355"/>
    </location>
</feature>
<gene>
    <name evidence="13" type="primary">carA</name>
    <name evidence="15" type="ordered locus">CAP2UW1_3741</name>
</gene>
<dbReference type="GO" id="GO:0004088">
    <property type="term" value="F:carbamoyl-phosphate synthase (glutamine-hydrolyzing) activity"/>
    <property type="evidence" value="ECO:0007669"/>
    <property type="project" value="UniProtKB-UniRule"/>
</dbReference>
<dbReference type="AlphaFoldDB" id="C7RKS1"/>
<dbReference type="UniPathway" id="UPA00068">
    <property type="reaction ID" value="UER00171"/>
</dbReference>
<dbReference type="SUPFAM" id="SSF52021">
    <property type="entry name" value="Carbamoyl phosphate synthetase, small subunit N-terminal domain"/>
    <property type="match status" value="1"/>
</dbReference>
<feature type="binding site" evidence="13">
    <location>
        <position position="273"/>
    </location>
    <ligand>
        <name>L-glutamine</name>
        <dbReference type="ChEBI" id="CHEBI:58359"/>
    </ligand>
</feature>
<evidence type="ECO:0000256" key="12">
    <source>
        <dbReference type="ARBA" id="ARBA00049285"/>
    </source>
</evidence>
<keyword evidence="5 13" id="KW-0436">Ligase</keyword>
<feature type="binding site" evidence="13">
    <location>
        <position position="314"/>
    </location>
    <ligand>
        <name>L-glutamine</name>
        <dbReference type="ChEBI" id="CHEBI:58359"/>
    </ligand>
</feature>
<dbReference type="PROSITE" id="PS51273">
    <property type="entry name" value="GATASE_TYPE_1"/>
    <property type="match status" value="1"/>
</dbReference>
<dbReference type="Pfam" id="PF00988">
    <property type="entry name" value="CPSase_sm_chain"/>
    <property type="match status" value="1"/>
</dbReference>
<dbReference type="NCBIfam" id="NF009475">
    <property type="entry name" value="PRK12838.1"/>
    <property type="match status" value="1"/>
</dbReference>
<feature type="binding site" evidence="13">
    <location>
        <position position="313"/>
    </location>
    <ligand>
        <name>L-glutamine</name>
        <dbReference type="ChEBI" id="CHEBI:58359"/>
    </ligand>
</feature>
<evidence type="ECO:0000256" key="9">
    <source>
        <dbReference type="ARBA" id="ARBA00022962"/>
    </source>
</evidence>
<dbReference type="EC" id="6.3.5.5" evidence="13"/>
<dbReference type="eggNOG" id="COG0505">
    <property type="taxonomic scope" value="Bacteria"/>
</dbReference>
<comment type="function">
    <text evidence="13">Small subunit of the glutamine-dependent carbamoyl phosphate synthetase (CPSase). CPSase catalyzes the formation of carbamoyl phosphate from the ammonia moiety of glutamine, carbonate, and phosphate donated by ATP, constituting the first step of 2 biosynthetic pathways, one leading to arginine and/or urea and the other to pyrimidine nucleotides. The small subunit (glutamine amidotransferase) binds and cleaves glutamine to supply the large subunit with the substrate ammonia.</text>
</comment>
<dbReference type="InterPro" id="IPR002474">
    <property type="entry name" value="CarbamoylP_synth_ssu_N"/>
</dbReference>
<organism evidence="15">
    <name type="scientific">Accumulibacter regalis</name>
    <dbReference type="NCBI Taxonomy" id="522306"/>
    <lineage>
        <taxon>Bacteria</taxon>
        <taxon>Pseudomonadati</taxon>
        <taxon>Pseudomonadota</taxon>
        <taxon>Betaproteobacteria</taxon>
        <taxon>Candidatus Accumulibacter</taxon>
    </lineage>
</organism>
<dbReference type="Gene3D" id="3.50.30.20">
    <property type="entry name" value="Carbamoyl-phosphate synthase small subunit, N-terminal domain"/>
    <property type="match status" value="1"/>
</dbReference>
<dbReference type="PANTHER" id="PTHR43418:SF7">
    <property type="entry name" value="CARBAMOYL-PHOSPHATE SYNTHASE SMALL CHAIN"/>
    <property type="match status" value="1"/>
</dbReference>
<keyword evidence="6 13" id="KW-0028">Amino-acid biosynthesis</keyword>
<dbReference type="NCBIfam" id="TIGR01368">
    <property type="entry name" value="CPSaseIIsmall"/>
    <property type="match status" value="1"/>
</dbReference>
<dbReference type="InterPro" id="IPR035686">
    <property type="entry name" value="CPSase_GATase1"/>
</dbReference>
<feature type="active site" evidence="13">
    <location>
        <position position="353"/>
    </location>
</feature>
<keyword evidence="7 13" id="KW-0547">Nucleotide-binding</keyword>
<dbReference type="GO" id="GO:0006526">
    <property type="term" value="P:L-arginine biosynthetic process"/>
    <property type="evidence" value="ECO:0007669"/>
    <property type="project" value="UniProtKB-UniRule"/>
</dbReference>
<evidence type="ECO:0000256" key="2">
    <source>
        <dbReference type="ARBA" id="ARBA00005077"/>
    </source>
</evidence>
<dbReference type="UniPathway" id="UPA00070">
    <property type="reaction ID" value="UER00115"/>
</dbReference>
<accession>C7RKS1</accession>
<dbReference type="SMART" id="SM01097">
    <property type="entry name" value="CPSase_sm_chain"/>
    <property type="match status" value="1"/>
</dbReference>
<dbReference type="PANTHER" id="PTHR43418">
    <property type="entry name" value="MULTIFUNCTIONAL TRYPTOPHAN BIOSYNTHESIS PROTEIN-RELATED"/>
    <property type="match status" value="1"/>
</dbReference>
<dbReference type="KEGG" id="app:CAP2UW1_3741"/>
<dbReference type="GO" id="GO:0004359">
    <property type="term" value="F:glutaminase activity"/>
    <property type="evidence" value="ECO:0007669"/>
    <property type="project" value="RHEA"/>
</dbReference>
<comment type="pathway">
    <text evidence="2 13">Amino-acid biosynthesis; L-arginine biosynthesis; carbamoyl phosphate from bicarbonate: step 1/1.</text>
</comment>
<evidence type="ECO:0000256" key="10">
    <source>
        <dbReference type="ARBA" id="ARBA00022975"/>
    </source>
</evidence>
<comment type="subunit">
    <text evidence="13">Composed of two chains; the small (or glutamine) chain promotes the hydrolysis of glutamine to ammonia, which is used by the large (or ammonia) chain to synthesize carbamoyl phosphate. Tetramer of heterodimers (alpha,beta)4.</text>
</comment>
<dbReference type="PRINTS" id="PR00099">
    <property type="entry name" value="CPSGATASE"/>
</dbReference>
<feature type="binding site" evidence="13">
    <location>
        <position position="52"/>
    </location>
    <ligand>
        <name>L-glutamine</name>
        <dbReference type="ChEBI" id="CHEBI:58359"/>
    </ligand>
</feature>
<dbReference type="OrthoDB" id="9804328at2"/>
<dbReference type="PRINTS" id="PR00097">
    <property type="entry name" value="ANTSNTHASEII"/>
</dbReference>
<dbReference type="InterPro" id="IPR017926">
    <property type="entry name" value="GATASE"/>
</dbReference>
<sequence length="382" mass="40810">MSLLPTLPPAILALADGTIFRGQAIGAAGSTSGEVVFNTAMTGYQEILTDPSYCRQIVTLTYPHIGNVGCNADDFESRGNHAAGLVIRDLPIRAESWRLQETLGGYLQKHGIVAIAGIDTRKLTRILREKGAQAGCLMAGEVDETRAVAEARAFPGLAGMDLAKVVSTATPYEWSAGKWSLTGYRPVPVAQWHVVAYDFGVKHNILRMLAARGCRLTVVPAQTSAAEVLDRRPDGVFLSNGPGDPEPCDYAITAIRELLAAGLPTFGICLGHQLLALASSARTLKMKFGHHGANHPVKDLRTGQVLITSQNHGFAVDSDSLPGNLLATHASLFDGSLQGIARSDLPAFSFQGHPEASPGPHDIAYLFDRFVTMMHDTKAQHA</sequence>
<proteinExistence type="inferred from homology"/>
<evidence type="ECO:0000256" key="4">
    <source>
        <dbReference type="ARBA" id="ARBA00022571"/>
    </source>
</evidence>
<dbReference type="HOGENOM" id="CLU_035901_2_1_4"/>
<dbReference type="GO" id="GO:0005524">
    <property type="term" value="F:ATP binding"/>
    <property type="evidence" value="ECO:0007669"/>
    <property type="project" value="UniProtKB-UniRule"/>
</dbReference>
<feature type="binding site" evidence="13">
    <location>
        <position position="243"/>
    </location>
    <ligand>
        <name>L-glutamine</name>
        <dbReference type="ChEBI" id="CHEBI:58359"/>
    </ligand>
</feature>
<dbReference type="FunFam" id="3.50.30.20:FF:000001">
    <property type="entry name" value="Carbamoyl-phosphate synthase small chain"/>
    <property type="match status" value="1"/>
</dbReference>
<dbReference type="PRINTS" id="PR00096">
    <property type="entry name" value="GATASE"/>
</dbReference>
<evidence type="ECO:0000256" key="7">
    <source>
        <dbReference type="ARBA" id="ARBA00022741"/>
    </source>
</evidence>
<protein>
    <recommendedName>
        <fullName evidence="13">Carbamoyl phosphate synthase small chain</fullName>
        <ecNumber evidence="13">6.3.5.5</ecNumber>
    </recommendedName>
    <alternativeName>
        <fullName evidence="13">Carbamoyl phosphate synthetase glutamine chain</fullName>
    </alternativeName>
</protein>
<evidence type="ECO:0000256" key="1">
    <source>
        <dbReference type="ARBA" id="ARBA00004812"/>
    </source>
</evidence>
<dbReference type="GO" id="GO:0044205">
    <property type="term" value="P:'de novo' UMP biosynthetic process"/>
    <property type="evidence" value="ECO:0007669"/>
    <property type="project" value="UniProtKB-UniRule"/>
</dbReference>
<evidence type="ECO:0000313" key="15">
    <source>
        <dbReference type="EMBL" id="ACV36991.1"/>
    </source>
</evidence>
<keyword evidence="4 13" id="KW-0055">Arginine biosynthesis</keyword>
<comment type="catalytic activity">
    <reaction evidence="11 13">
        <text>hydrogencarbonate + L-glutamine + 2 ATP + H2O = carbamoyl phosphate + L-glutamate + 2 ADP + phosphate + 2 H(+)</text>
        <dbReference type="Rhea" id="RHEA:18633"/>
        <dbReference type="ChEBI" id="CHEBI:15377"/>
        <dbReference type="ChEBI" id="CHEBI:15378"/>
        <dbReference type="ChEBI" id="CHEBI:17544"/>
        <dbReference type="ChEBI" id="CHEBI:29985"/>
        <dbReference type="ChEBI" id="CHEBI:30616"/>
        <dbReference type="ChEBI" id="CHEBI:43474"/>
        <dbReference type="ChEBI" id="CHEBI:58228"/>
        <dbReference type="ChEBI" id="CHEBI:58359"/>
        <dbReference type="ChEBI" id="CHEBI:456216"/>
        <dbReference type="EC" id="6.3.5.5"/>
    </reaction>
</comment>
<dbReference type="InterPro" id="IPR006274">
    <property type="entry name" value="CarbamoylP_synth_ssu"/>
</dbReference>
<keyword evidence="9 13" id="KW-0315">Glutamine amidotransferase</keyword>
<feature type="binding site" evidence="13">
    <location>
        <position position="311"/>
    </location>
    <ligand>
        <name>L-glutamine</name>
        <dbReference type="ChEBI" id="CHEBI:58359"/>
    </ligand>
</feature>
<dbReference type="FunFam" id="3.40.50.880:FF:000011">
    <property type="entry name" value="Carbamoyl-phosphate synthase small chain"/>
    <property type="match status" value="1"/>
</dbReference>
<evidence type="ECO:0000256" key="13">
    <source>
        <dbReference type="HAMAP-Rule" id="MF_01209"/>
    </source>
</evidence>
<name>C7RKS1_ACCRE</name>
<dbReference type="EMBL" id="CP001715">
    <property type="protein sequence ID" value="ACV36991.1"/>
    <property type="molecule type" value="Genomic_DNA"/>
</dbReference>
<feature type="binding site" evidence="13">
    <location>
        <position position="270"/>
    </location>
    <ligand>
        <name>L-glutamine</name>
        <dbReference type="ChEBI" id="CHEBI:58359"/>
    </ligand>
</feature>
<evidence type="ECO:0000259" key="14">
    <source>
        <dbReference type="SMART" id="SM01097"/>
    </source>
</evidence>
<dbReference type="CDD" id="cd01744">
    <property type="entry name" value="GATase1_CPSase"/>
    <property type="match status" value="1"/>
</dbReference>
<dbReference type="HAMAP" id="MF_01209">
    <property type="entry name" value="CPSase_S_chain"/>
    <property type="match status" value="1"/>
</dbReference>
<evidence type="ECO:0000256" key="6">
    <source>
        <dbReference type="ARBA" id="ARBA00022605"/>
    </source>
</evidence>
<keyword evidence="10 13" id="KW-0665">Pyrimidine biosynthesis</keyword>
<evidence type="ECO:0000256" key="5">
    <source>
        <dbReference type="ARBA" id="ARBA00022598"/>
    </source>
</evidence>
<comment type="similarity">
    <text evidence="3 13">Belongs to the CarA family.</text>
</comment>
<evidence type="ECO:0000256" key="11">
    <source>
        <dbReference type="ARBA" id="ARBA00048816"/>
    </source>
</evidence>
<dbReference type="InterPro" id="IPR050472">
    <property type="entry name" value="Anth_synth/Amidotransfase"/>
</dbReference>
<feature type="binding site" evidence="13">
    <location>
        <position position="241"/>
    </location>
    <ligand>
        <name>L-glutamine</name>
        <dbReference type="ChEBI" id="CHEBI:58359"/>
    </ligand>
</feature>
<evidence type="ECO:0000256" key="8">
    <source>
        <dbReference type="ARBA" id="ARBA00022840"/>
    </source>
</evidence>
<comment type="pathway">
    <text evidence="1 13">Pyrimidine metabolism; UMP biosynthesis via de novo pathway; (S)-dihydroorotate from bicarbonate: step 1/3.</text>
</comment>
<dbReference type="InterPro" id="IPR029062">
    <property type="entry name" value="Class_I_gatase-like"/>
</dbReference>